<feature type="domain" description="DUF5930" evidence="3">
    <location>
        <begin position="1"/>
        <end position="82"/>
    </location>
</feature>
<evidence type="ECO:0000313" key="4">
    <source>
        <dbReference type="EMBL" id="OIQ67789.1"/>
    </source>
</evidence>
<keyword evidence="4" id="KW-0378">Hydrolase</keyword>
<accession>A0A1J5PW20</accession>
<dbReference type="InterPro" id="IPR050570">
    <property type="entry name" value="Cell_wall_metabolism_enzyme"/>
</dbReference>
<gene>
    <name evidence="4" type="primary">mepM_29</name>
    <name evidence="4" type="ORF">GALL_506310</name>
</gene>
<dbReference type="EMBL" id="MLJW01005704">
    <property type="protein sequence ID" value="OIQ67789.1"/>
    <property type="molecule type" value="Genomic_DNA"/>
</dbReference>
<proteinExistence type="predicted"/>
<dbReference type="EC" id="3.4.24.-" evidence="4"/>
<protein>
    <submittedName>
        <fullName evidence="4">Murein DD-endopeptidase MepM</fullName>
        <ecNumber evidence="4">3.4.24.-</ecNumber>
    </submittedName>
</protein>
<dbReference type="PANTHER" id="PTHR21666:SF289">
    <property type="entry name" value="L-ALA--D-GLU ENDOPEPTIDASE"/>
    <property type="match status" value="1"/>
</dbReference>
<evidence type="ECO:0000259" key="3">
    <source>
        <dbReference type="Pfam" id="PF19353"/>
    </source>
</evidence>
<dbReference type="SUPFAM" id="SSF51261">
    <property type="entry name" value="Duplicated hybrid motif"/>
    <property type="match status" value="1"/>
</dbReference>
<name>A0A1J5PW20_9ZZZZ</name>
<dbReference type="InterPro" id="IPR016047">
    <property type="entry name" value="M23ase_b-sheet_dom"/>
</dbReference>
<dbReference type="AlphaFoldDB" id="A0A1J5PW20"/>
<reference evidence="4" key="1">
    <citation type="submission" date="2016-10" db="EMBL/GenBank/DDBJ databases">
        <title>Sequence of Gallionella enrichment culture.</title>
        <authorList>
            <person name="Poehlein A."/>
            <person name="Muehling M."/>
            <person name="Daniel R."/>
        </authorList>
    </citation>
    <scope>NUCLEOTIDE SEQUENCE</scope>
</reference>
<keyword evidence="1" id="KW-0732">Signal</keyword>
<dbReference type="Pfam" id="PF19353">
    <property type="entry name" value="DUF5930"/>
    <property type="match status" value="1"/>
</dbReference>
<dbReference type="InterPro" id="IPR045974">
    <property type="entry name" value="DUF5930"/>
</dbReference>
<dbReference type="InterPro" id="IPR011055">
    <property type="entry name" value="Dup_hybrid_motif"/>
</dbReference>
<organism evidence="4">
    <name type="scientific">mine drainage metagenome</name>
    <dbReference type="NCBI Taxonomy" id="410659"/>
    <lineage>
        <taxon>unclassified sequences</taxon>
        <taxon>metagenomes</taxon>
        <taxon>ecological metagenomes</taxon>
    </lineage>
</organism>
<dbReference type="CDD" id="cd12797">
    <property type="entry name" value="M23_peptidase"/>
    <property type="match status" value="1"/>
</dbReference>
<dbReference type="Pfam" id="PF01551">
    <property type="entry name" value="Peptidase_M23"/>
    <property type="match status" value="1"/>
</dbReference>
<dbReference type="PANTHER" id="PTHR21666">
    <property type="entry name" value="PEPTIDASE-RELATED"/>
    <property type="match status" value="1"/>
</dbReference>
<comment type="caution">
    <text evidence="4">The sequence shown here is derived from an EMBL/GenBank/DDBJ whole genome shotgun (WGS) entry which is preliminary data.</text>
</comment>
<dbReference type="GO" id="GO:0004222">
    <property type="term" value="F:metalloendopeptidase activity"/>
    <property type="evidence" value="ECO:0007669"/>
    <property type="project" value="TreeGrafter"/>
</dbReference>
<evidence type="ECO:0000256" key="1">
    <source>
        <dbReference type="ARBA" id="ARBA00022729"/>
    </source>
</evidence>
<dbReference type="FunFam" id="2.70.70.10:FF:000006">
    <property type="entry name" value="M23 family peptidase"/>
    <property type="match status" value="1"/>
</dbReference>
<sequence>MAPLDKMFRSVGLDPRKVISEIHSGYSGQGGPLSKISFPLPPGQSHANLDKANAVLASLNQMNQYRLAAATVPLGLPLKSSFVYTSPFGYRTDPFNGSHSFHPGQDMGAAYGTPIYATASGVVIYASWMNGYGRMVQIQHAFGISTVFGHMSQIRVTVGQRVSRGDRIGDMGSSGRSTGTHLHYEVRIGNKPVNPMTYIKAATNVF</sequence>
<dbReference type="Gene3D" id="2.70.70.10">
    <property type="entry name" value="Glucose Permease (Domain IIA)"/>
    <property type="match status" value="1"/>
</dbReference>
<evidence type="ECO:0000259" key="2">
    <source>
        <dbReference type="Pfam" id="PF01551"/>
    </source>
</evidence>
<feature type="domain" description="M23ase beta-sheet core" evidence="2">
    <location>
        <begin position="101"/>
        <end position="195"/>
    </location>
</feature>